<protein>
    <submittedName>
        <fullName evidence="2">Uncharacterized protein</fullName>
    </submittedName>
</protein>
<sequence>MPRRQLKVAVALATAAASLSLAVAPAHSAPVDPADPTVWTELAKTLEGTAKYQYAPSAVTDGYKPAFCATHPTLGGMGFHYINEKLYGSLDPAKPAALLYEDRANEDWMDEASDASWVDDLDAPDMSVPAVGAPSSGADSRRLVAAEWIVVDKDQNLATDDDRPSLFGLPFDGPMLGHEPGMPIHYDLHVWLWKKNPSGMFARWNPTVTCPTP</sequence>
<feature type="chain" id="PRO_5025551572" evidence="1">
    <location>
        <begin position="29"/>
        <end position="213"/>
    </location>
</feature>
<dbReference type="AlphaFoldDB" id="A0A6B3BP27"/>
<dbReference type="EMBL" id="JAAGLU010000007">
    <property type="protein sequence ID" value="NEC86078.1"/>
    <property type="molecule type" value="Genomic_DNA"/>
</dbReference>
<comment type="caution">
    <text evidence="2">The sequence shown here is derived from an EMBL/GenBank/DDBJ whole genome shotgun (WGS) entry which is preliminary data.</text>
</comment>
<evidence type="ECO:0000313" key="2">
    <source>
        <dbReference type="EMBL" id="NEC86078.1"/>
    </source>
</evidence>
<gene>
    <name evidence="2" type="ORF">G3I71_09650</name>
</gene>
<feature type="signal peptide" evidence="1">
    <location>
        <begin position="1"/>
        <end position="28"/>
    </location>
</feature>
<evidence type="ECO:0000256" key="1">
    <source>
        <dbReference type="SAM" id="SignalP"/>
    </source>
</evidence>
<dbReference type="RefSeq" id="WP_164313549.1">
    <property type="nucleotide sequence ID" value="NZ_JAAGLU010000007.1"/>
</dbReference>
<proteinExistence type="predicted"/>
<organism evidence="2">
    <name type="scientific">Streptomyces sp. SID12501</name>
    <dbReference type="NCBI Taxonomy" id="2706042"/>
    <lineage>
        <taxon>Bacteria</taxon>
        <taxon>Bacillati</taxon>
        <taxon>Actinomycetota</taxon>
        <taxon>Actinomycetes</taxon>
        <taxon>Kitasatosporales</taxon>
        <taxon>Streptomycetaceae</taxon>
        <taxon>Streptomyces</taxon>
    </lineage>
</organism>
<accession>A0A6B3BP27</accession>
<name>A0A6B3BP27_9ACTN</name>
<keyword evidence="1" id="KW-0732">Signal</keyword>
<reference evidence="2" key="1">
    <citation type="submission" date="2020-01" db="EMBL/GenBank/DDBJ databases">
        <title>Insect and environment-associated Actinomycetes.</title>
        <authorList>
            <person name="Currrie C."/>
            <person name="Chevrette M."/>
            <person name="Carlson C."/>
            <person name="Stubbendieck R."/>
            <person name="Wendt-Pienkowski E."/>
        </authorList>
    </citation>
    <scope>NUCLEOTIDE SEQUENCE</scope>
    <source>
        <strain evidence="2">SID12501</strain>
    </source>
</reference>